<dbReference type="AlphaFoldDB" id="J4WJB1"/>
<dbReference type="Proteomes" id="UP000002762">
    <property type="component" value="Unassembled WGS sequence"/>
</dbReference>
<keyword evidence="3" id="KW-0496">Mitochondrion</keyword>
<dbReference type="GeneID" id="19883771"/>
<sequence length="151" mass="15682">MGWLPFTSSTRGDEIRSGAAIPTRTERAVCWAARDAYYQCLDANNIIDAGSPAGAAAAARACPEASAAFERDCAAAWVKYFKQWRVADIQKRRRIEQLQAEGAVEANVTSSFAGGGNIAASSGGGGGGGGAGAKSQATREDIQALLDKKRG</sequence>
<dbReference type="SUPFAM" id="SSF47694">
    <property type="entry name" value="Cytochrome c oxidase subunit h"/>
    <property type="match status" value="1"/>
</dbReference>
<protein>
    <submittedName>
        <fullName evidence="5">Cytochrome c oxidase, subunit VIb</fullName>
    </submittedName>
</protein>
<evidence type="ECO:0000313" key="5">
    <source>
        <dbReference type="EMBL" id="EJP69890.1"/>
    </source>
</evidence>
<dbReference type="Gene3D" id="1.10.10.140">
    <property type="entry name" value="Cytochrome c oxidase, subunit VIb"/>
    <property type="match status" value="1"/>
</dbReference>
<evidence type="ECO:0000256" key="2">
    <source>
        <dbReference type="ARBA" id="ARBA00006425"/>
    </source>
</evidence>
<gene>
    <name evidence="5" type="ORF">BBA_00759</name>
</gene>
<organism evidence="5 6">
    <name type="scientific">Beauveria bassiana (strain ARSEF 2860)</name>
    <name type="common">White muscardine disease fungus</name>
    <name type="synonym">Tritirachium shiotae</name>
    <dbReference type="NCBI Taxonomy" id="655819"/>
    <lineage>
        <taxon>Eukaryota</taxon>
        <taxon>Fungi</taxon>
        <taxon>Dikarya</taxon>
        <taxon>Ascomycota</taxon>
        <taxon>Pezizomycotina</taxon>
        <taxon>Sordariomycetes</taxon>
        <taxon>Hypocreomycetidae</taxon>
        <taxon>Hypocreales</taxon>
        <taxon>Cordycipitaceae</taxon>
        <taxon>Beauveria</taxon>
    </lineage>
</organism>
<keyword evidence="6" id="KW-1185">Reference proteome</keyword>
<dbReference type="PANTHER" id="PTHR47677">
    <property type="entry name" value="CYTOCHROME C OXIDASE ASSEMBLY FACTOR 6"/>
    <property type="match status" value="1"/>
</dbReference>
<evidence type="ECO:0000256" key="4">
    <source>
        <dbReference type="ARBA" id="ARBA00023157"/>
    </source>
</evidence>
<dbReference type="STRING" id="655819.J4WJB1"/>
<dbReference type="GO" id="GO:0005758">
    <property type="term" value="C:mitochondrial intermembrane space"/>
    <property type="evidence" value="ECO:0007669"/>
    <property type="project" value="TreeGrafter"/>
</dbReference>
<name>J4WJB1_BEAB2</name>
<dbReference type="InParanoid" id="J4WJB1"/>
<dbReference type="OrthoDB" id="5545577at2759"/>
<dbReference type="EMBL" id="JH725151">
    <property type="protein sequence ID" value="EJP69890.1"/>
    <property type="molecule type" value="Genomic_DNA"/>
</dbReference>
<dbReference type="HOGENOM" id="CLU_142408_0_0_1"/>
<dbReference type="Pfam" id="PF02297">
    <property type="entry name" value="COX6B"/>
    <property type="match status" value="1"/>
</dbReference>
<evidence type="ECO:0000313" key="6">
    <source>
        <dbReference type="Proteomes" id="UP000002762"/>
    </source>
</evidence>
<dbReference type="FunCoup" id="J4WJB1">
    <property type="interactions" value="164"/>
</dbReference>
<dbReference type="InterPro" id="IPR036549">
    <property type="entry name" value="CX6/COA6-like_sf"/>
</dbReference>
<evidence type="ECO:0000256" key="1">
    <source>
        <dbReference type="ARBA" id="ARBA00004173"/>
    </source>
</evidence>
<comment type="similarity">
    <text evidence="2">Belongs to the cytochrome c oxidase subunit 6B family.</text>
</comment>
<proteinExistence type="inferred from homology"/>
<evidence type="ECO:0000256" key="3">
    <source>
        <dbReference type="ARBA" id="ARBA00023128"/>
    </source>
</evidence>
<comment type="subcellular location">
    <subcellularLocation>
        <location evidence="1">Mitochondrion</location>
    </subcellularLocation>
</comment>
<dbReference type="PANTHER" id="PTHR47677:SF1">
    <property type="entry name" value="CYTOCHROME C OXIDASE ASSEMBLY FACTOR 6"/>
    <property type="match status" value="1"/>
</dbReference>
<dbReference type="RefSeq" id="XP_008594078.1">
    <property type="nucleotide sequence ID" value="XM_008595856.1"/>
</dbReference>
<dbReference type="GO" id="GO:0033617">
    <property type="term" value="P:mitochondrial respiratory chain complex IV assembly"/>
    <property type="evidence" value="ECO:0007669"/>
    <property type="project" value="TreeGrafter"/>
</dbReference>
<dbReference type="InterPro" id="IPR048281">
    <property type="entry name" value="COA6_fun"/>
</dbReference>
<keyword evidence="4" id="KW-1015">Disulfide bond</keyword>
<dbReference type="InterPro" id="IPR048280">
    <property type="entry name" value="COX6B-like"/>
</dbReference>
<accession>J4WJB1</accession>
<reference evidence="5 6" key="1">
    <citation type="journal article" date="2012" name="Sci. Rep.">
        <title>Genomic perspectives on the evolution of fungal entomopathogenicity in Beauveria bassiana.</title>
        <authorList>
            <person name="Xiao G."/>
            <person name="Ying S.H."/>
            <person name="Zheng P."/>
            <person name="Wang Z.L."/>
            <person name="Zhang S."/>
            <person name="Xie X.Q."/>
            <person name="Shang Y."/>
            <person name="St Leger R.J."/>
            <person name="Zhao G.P."/>
            <person name="Wang C."/>
            <person name="Feng M.G."/>
        </authorList>
    </citation>
    <scope>NUCLEOTIDE SEQUENCE [LARGE SCALE GENOMIC DNA]</scope>
    <source>
        <strain evidence="5 6">ARSEF 2860</strain>
    </source>
</reference>